<accession>A0A101NPT2</accession>
<proteinExistence type="predicted"/>
<keyword evidence="3" id="KW-0732">Signal</keyword>
<feature type="transmembrane region" description="Helical" evidence="2">
    <location>
        <begin position="127"/>
        <end position="149"/>
    </location>
</feature>
<gene>
    <name evidence="4" type="ORF">AQI95_42105</name>
</gene>
<protein>
    <recommendedName>
        <fullName evidence="6">Gram-positive cocci surface proteins LPxTG domain-containing protein</fullName>
    </recommendedName>
</protein>
<keyword evidence="2" id="KW-0812">Transmembrane</keyword>
<keyword evidence="2" id="KW-0472">Membrane</keyword>
<dbReference type="Proteomes" id="UP000053127">
    <property type="component" value="Unassembled WGS sequence"/>
</dbReference>
<reference evidence="4 5" key="1">
    <citation type="submission" date="2015-10" db="EMBL/GenBank/DDBJ databases">
        <title>Draft genome sequence of Streptomyces yokosukanensis DSM 40224, type strain for the species Streptomyces yokosukanensis.</title>
        <authorList>
            <person name="Ruckert C."/>
            <person name="Winkler A."/>
            <person name="Kalinowski J."/>
            <person name="Kampfer P."/>
            <person name="Glaeser S."/>
        </authorList>
    </citation>
    <scope>NUCLEOTIDE SEQUENCE [LARGE SCALE GENOMIC DNA]</scope>
    <source>
        <strain evidence="4 5">DSM 40224</strain>
    </source>
</reference>
<keyword evidence="5" id="KW-1185">Reference proteome</keyword>
<evidence type="ECO:0000256" key="2">
    <source>
        <dbReference type="SAM" id="Phobius"/>
    </source>
</evidence>
<evidence type="ECO:0000313" key="5">
    <source>
        <dbReference type="Proteomes" id="UP000053127"/>
    </source>
</evidence>
<dbReference type="AlphaFoldDB" id="A0A101NPT2"/>
<name>A0A101NPT2_9ACTN</name>
<evidence type="ECO:0008006" key="6">
    <source>
        <dbReference type="Google" id="ProtNLM"/>
    </source>
</evidence>
<evidence type="ECO:0000256" key="1">
    <source>
        <dbReference type="SAM" id="MobiDB-lite"/>
    </source>
</evidence>
<dbReference type="EMBL" id="LMWN01000085">
    <property type="protein sequence ID" value="KUM97209.1"/>
    <property type="molecule type" value="Genomic_DNA"/>
</dbReference>
<evidence type="ECO:0000256" key="3">
    <source>
        <dbReference type="SAM" id="SignalP"/>
    </source>
</evidence>
<comment type="caution">
    <text evidence="4">The sequence shown here is derived from an EMBL/GenBank/DDBJ whole genome shotgun (WGS) entry which is preliminary data.</text>
</comment>
<feature type="signal peptide" evidence="3">
    <location>
        <begin position="1"/>
        <end position="20"/>
    </location>
</feature>
<keyword evidence="2" id="KW-1133">Transmembrane helix</keyword>
<feature type="chain" id="PRO_5007101788" description="Gram-positive cocci surface proteins LPxTG domain-containing protein" evidence="3">
    <location>
        <begin position="21"/>
        <end position="159"/>
    </location>
</feature>
<organism evidence="4 5">
    <name type="scientific">Streptomyces yokosukanensis</name>
    <dbReference type="NCBI Taxonomy" id="67386"/>
    <lineage>
        <taxon>Bacteria</taxon>
        <taxon>Bacillati</taxon>
        <taxon>Actinomycetota</taxon>
        <taxon>Actinomycetes</taxon>
        <taxon>Kitasatosporales</taxon>
        <taxon>Streptomycetaceae</taxon>
        <taxon>Streptomyces</taxon>
    </lineage>
</organism>
<sequence>MSCAAAAALTFGALASPASAGPTSPPQYAPSATLNVDTGSPGHEVEALWLDEWRDDNEKTVQVKSPAFEAPATLTFNGRQYAGKARLRPDARPGQAQARVVTHGGRAVKKAVFWIDPAKASSSGSSALVWLTGGALAAAGAGVVGVLAVRRRRKRPVTP</sequence>
<feature type="region of interest" description="Disordered" evidence="1">
    <location>
        <begin position="16"/>
        <end position="40"/>
    </location>
</feature>
<evidence type="ECO:0000313" key="4">
    <source>
        <dbReference type="EMBL" id="KUM97209.1"/>
    </source>
</evidence>